<feature type="compositionally biased region" description="Basic and acidic residues" evidence="7">
    <location>
        <begin position="1"/>
        <end position="13"/>
    </location>
</feature>
<dbReference type="InterPro" id="IPR000569">
    <property type="entry name" value="HECT_dom"/>
</dbReference>
<dbReference type="InterPro" id="IPR057948">
    <property type="entry name" value="TPR_TRIP12_N"/>
</dbReference>
<gene>
    <name evidence="9" type="ORF">TRICI_003414</name>
</gene>
<dbReference type="Pfam" id="PF00632">
    <property type="entry name" value="HECT"/>
    <property type="match status" value="1"/>
</dbReference>
<name>A0A642V433_9ASCO</name>
<dbReference type="Pfam" id="PF25579">
    <property type="entry name" value="TPR_TRIP12_N"/>
    <property type="match status" value="1"/>
</dbReference>
<dbReference type="InterPro" id="IPR011989">
    <property type="entry name" value="ARM-like"/>
</dbReference>
<accession>A0A642V433</accession>
<feature type="active site" description="Glycyl thioester intermediate" evidence="6">
    <location>
        <position position="1577"/>
    </location>
</feature>
<dbReference type="EC" id="2.3.2.26" evidence="3"/>
<evidence type="ECO:0000256" key="4">
    <source>
        <dbReference type="ARBA" id="ARBA00022679"/>
    </source>
</evidence>
<evidence type="ECO:0000256" key="5">
    <source>
        <dbReference type="ARBA" id="ARBA00022786"/>
    </source>
</evidence>
<feature type="compositionally biased region" description="Acidic residues" evidence="7">
    <location>
        <begin position="123"/>
        <end position="136"/>
    </location>
</feature>
<dbReference type="Gene3D" id="3.90.1750.10">
    <property type="entry name" value="Hect, E3 ligase catalytic domains"/>
    <property type="match status" value="1"/>
</dbReference>
<proteinExistence type="inferred from homology"/>
<evidence type="ECO:0000256" key="2">
    <source>
        <dbReference type="ARBA" id="ARBA00006331"/>
    </source>
</evidence>
<feature type="region of interest" description="Disordered" evidence="7">
    <location>
        <begin position="628"/>
        <end position="686"/>
    </location>
</feature>
<dbReference type="SMART" id="SM00119">
    <property type="entry name" value="HECTc"/>
    <property type="match status" value="1"/>
</dbReference>
<feature type="region of interest" description="Disordered" evidence="7">
    <location>
        <begin position="1"/>
        <end position="136"/>
    </location>
</feature>
<keyword evidence="10" id="KW-1185">Reference proteome</keyword>
<comment type="caution">
    <text evidence="9">The sequence shown here is derived from an EMBL/GenBank/DDBJ whole genome shotgun (WGS) entry which is preliminary data.</text>
</comment>
<feature type="region of interest" description="Disordered" evidence="7">
    <location>
        <begin position="979"/>
        <end position="998"/>
    </location>
</feature>
<dbReference type="InterPro" id="IPR016024">
    <property type="entry name" value="ARM-type_fold"/>
</dbReference>
<dbReference type="GO" id="GO:0061630">
    <property type="term" value="F:ubiquitin protein ligase activity"/>
    <property type="evidence" value="ECO:0007669"/>
    <property type="project" value="UniProtKB-EC"/>
</dbReference>
<dbReference type="Gene3D" id="1.25.10.10">
    <property type="entry name" value="Leucine-rich Repeat Variant"/>
    <property type="match status" value="1"/>
</dbReference>
<evidence type="ECO:0000256" key="3">
    <source>
        <dbReference type="ARBA" id="ARBA00012485"/>
    </source>
</evidence>
<evidence type="ECO:0000259" key="8">
    <source>
        <dbReference type="PROSITE" id="PS50237"/>
    </source>
</evidence>
<comment type="similarity">
    <text evidence="2">Belongs to the UPL family. K-HECT subfamily.</text>
</comment>
<keyword evidence="4" id="KW-0808">Transferase</keyword>
<dbReference type="PANTHER" id="PTHR45670:SF1">
    <property type="entry name" value="E3 UBIQUITIN-PROTEIN LIGASE HECTD1"/>
    <property type="match status" value="1"/>
</dbReference>
<dbReference type="PROSITE" id="PS50237">
    <property type="entry name" value="HECT"/>
    <property type="match status" value="1"/>
</dbReference>
<feature type="compositionally biased region" description="Acidic residues" evidence="7">
    <location>
        <begin position="938"/>
        <end position="947"/>
    </location>
</feature>
<protein>
    <recommendedName>
        <fullName evidence="3">HECT-type E3 ubiquitin transferase</fullName>
        <ecNumber evidence="3">2.3.2.26</ecNumber>
    </recommendedName>
</protein>
<dbReference type="GO" id="GO:0043161">
    <property type="term" value="P:proteasome-mediated ubiquitin-dependent protein catabolic process"/>
    <property type="evidence" value="ECO:0007669"/>
    <property type="project" value="TreeGrafter"/>
</dbReference>
<evidence type="ECO:0000313" key="9">
    <source>
        <dbReference type="EMBL" id="KAA8912661.1"/>
    </source>
</evidence>
<keyword evidence="5 6" id="KW-0833">Ubl conjugation pathway</keyword>
<dbReference type="SUPFAM" id="SSF48371">
    <property type="entry name" value="ARM repeat"/>
    <property type="match status" value="1"/>
</dbReference>
<dbReference type="OrthoDB" id="423283at2759"/>
<sequence length="1610" mass="179867">MPPKGDSKRRVDDNLSGESGNEEDDSIDRLIKMRQQHQNANRMMLDEDDDENLREAVDGCEGDEDIVLEEEGDEHEDRMETESNHLANSAMDFDMGDHPHDEDEDYYRDDEDEDEYRRHHEHEEEDDEEEDEDGEDLMDQSVRRRLGAESGHFFDALSGMITGFSGRVRPILAAIRQREDPSEVMMGLQELADNLLISTEDLLIGYFPIDQFAEALVDIMREPMFEDAPEIMLLACRNISNLIEVIPSSVGNVVHAGAVPLLCQKLLEIQYIDLAEQALSISQDYPQPLVKEGGLGACLTYLDFFSTHVQRTALSAAANCCKNVPKSSFAMIRDVMPTLENVLSNSDQQVAEKACICVCQIVDSFALHNAELEQLITPELLQKFLSLVNPNVSHDTTSNIRTRVLKVIGTLAKSSHSLAGILVKEGTADLIYQILTHYSPMFDSNDCITKDNTAIIQALIHTTKDLLVTSLNIIAEVFPSVAADSESTYVSPYRIMVLDDEKRSTLAVRKDELLKYPKELEHFARVSASLLLDVYSASIDLAVRQKVLVALFKLCSCLDPDVLEKAIKNVDVCALLGGIFSQGDQPSLVVGALEIGKILLTKLPSISRSQYYRLGIISQVTEISEREVAPQQTQLGEIASGSLQEDSDEEHDADSEEDDEEEEEDSEESDREEEPSRPQQQEAEGSNNRMIVLSFYSNLSQLVVHEAKRWLDLYKSQAQNAGGYEQEAERAMDNLKEISQGLERRDSNLGDYLNNLSQVISSVSSFELVHSGVLKSIWSILVEGTDEQTEQCRRGFLQVFIGHTSSESPPLGTLIDKLHEALGRSEKFDVITSGLWDSRATPASMLARQLRIRLVAEDEEEFPQQFRSVVLSIQAIATFKAVDEFYKSKLALNELLTGGSGGGSFSSALRRHQGRGGRLPGALAALAAATGLGRELGGDEEEEEEDEQQHGEEQENSSNNDITVHRDGDDDEPMVEELGEEVRGEENDEGSSNNNGRREEDDWHLEFYLNDQVIPHDSTIYGAIYKHLEYMDKDKSQSGQSTMSAQNFARSIWHNTYTIKFKKASGPPTDLDKNSEVQEAEDLNPFTQTPASFGSDKTTAEVIRLFSVLFTLNSDVEDFLGPSVHQKSLSNSKFLSSKLTAKLNRQLEEPLVVASGTLPSWIVDATRLYPFLFPFETRYMFLQSTSFGYSRSMARWQTGNRGINNSDGTEVREDHRLPMGRLVRQKVRISRKHLLHSAIKVMDLCGASPNVLEVEYFDEVGTGLGPTLEFYSSVSREFCLKKLKLWRDDGHQQSSDNNYVFNSQGLFPSPMNEEKAQTSHGQKMIQLFKTLGIFVARAMLDSRIIDLNLNPVFFRIAGSKVTVAPSIGTVAAVDKQLANSLLSLQQFVHKKHESPSTPITVDGVTIEDLSLDFTCPGYPDIELVPGGSKMHVTLDNVEEYLRLVVDMTLGSGVKRQIEAFRQGFSQVFPYSALHAFTPEELASLCGQGEEDWSYETLYDVVKADHGYNKDSRPVQDLLHIMNEFDGQQRRAFLQFMTGSPNLPIGGFQALHPVFTVVCKHNDDGASPDSYLPSVMTCANYLKLPNYSSKEILAEKLKTAMYEGRGAFLLS</sequence>
<dbReference type="GO" id="GO:0000209">
    <property type="term" value="P:protein polyubiquitination"/>
    <property type="evidence" value="ECO:0007669"/>
    <property type="project" value="TreeGrafter"/>
</dbReference>
<reference evidence="9" key="1">
    <citation type="journal article" date="2019" name="G3 (Bethesda)">
        <title>Genome Assemblies of Two Rare Opportunistic Yeast Pathogens: Diutina rugosa (syn. Candida rugosa) and Trichomonascus ciferrii (syn. Candida ciferrii).</title>
        <authorList>
            <person name="Mixao V."/>
            <person name="Saus E."/>
            <person name="Hansen A.P."/>
            <person name="Lass-Florl C."/>
            <person name="Gabaldon T."/>
        </authorList>
    </citation>
    <scope>NUCLEOTIDE SEQUENCE</scope>
    <source>
        <strain evidence="9">CBS 4856</strain>
    </source>
</reference>
<dbReference type="InterPro" id="IPR035983">
    <property type="entry name" value="Hect_E3_ubiquitin_ligase"/>
</dbReference>
<dbReference type="Gene3D" id="3.30.2410.10">
    <property type="entry name" value="Hect, E3 ligase catalytic domain"/>
    <property type="match status" value="1"/>
</dbReference>
<feature type="compositionally biased region" description="Acidic residues" evidence="7">
    <location>
        <begin position="645"/>
        <end position="673"/>
    </location>
</feature>
<dbReference type="CDD" id="cd00078">
    <property type="entry name" value="HECTc"/>
    <property type="match status" value="1"/>
</dbReference>
<feature type="region of interest" description="Disordered" evidence="7">
    <location>
        <begin position="936"/>
        <end position="972"/>
    </location>
</feature>
<evidence type="ECO:0000256" key="6">
    <source>
        <dbReference type="PROSITE-ProRule" id="PRU00104"/>
    </source>
</evidence>
<dbReference type="PANTHER" id="PTHR45670">
    <property type="entry name" value="E3 UBIQUITIN-PROTEIN LIGASE TRIP12"/>
    <property type="match status" value="1"/>
</dbReference>
<feature type="domain" description="HECT" evidence="8">
    <location>
        <begin position="1265"/>
        <end position="1610"/>
    </location>
</feature>
<evidence type="ECO:0000256" key="7">
    <source>
        <dbReference type="SAM" id="MobiDB-lite"/>
    </source>
</evidence>
<feature type="compositionally biased region" description="Acidic residues" evidence="7">
    <location>
        <begin position="102"/>
        <end position="114"/>
    </location>
</feature>
<dbReference type="SUPFAM" id="SSF56204">
    <property type="entry name" value="Hect, E3 ligase catalytic domain"/>
    <property type="match status" value="1"/>
</dbReference>
<feature type="compositionally biased region" description="Acidic residues" evidence="7">
    <location>
        <begin position="46"/>
        <end position="74"/>
    </location>
</feature>
<dbReference type="EMBL" id="SWFS01000249">
    <property type="protein sequence ID" value="KAA8912661.1"/>
    <property type="molecule type" value="Genomic_DNA"/>
</dbReference>
<dbReference type="InterPro" id="IPR045322">
    <property type="entry name" value="HECTD1/TRIP12-like"/>
</dbReference>
<dbReference type="GO" id="GO:0016607">
    <property type="term" value="C:nuclear speck"/>
    <property type="evidence" value="ECO:0007669"/>
    <property type="project" value="TreeGrafter"/>
</dbReference>
<comment type="catalytic activity">
    <reaction evidence="1">
        <text>S-ubiquitinyl-[E2 ubiquitin-conjugating enzyme]-L-cysteine + [acceptor protein]-L-lysine = [E2 ubiquitin-conjugating enzyme]-L-cysteine + N(6)-ubiquitinyl-[acceptor protein]-L-lysine.</text>
        <dbReference type="EC" id="2.3.2.26"/>
    </reaction>
</comment>
<dbReference type="VEuPathDB" id="FungiDB:TRICI_003414"/>
<evidence type="ECO:0000313" key="10">
    <source>
        <dbReference type="Proteomes" id="UP000761534"/>
    </source>
</evidence>
<dbReference type="Proteomes" id="UP000761534">
    <property type="component" value="Unassembled WGS sequence"/>
</dbReference>
<organism evidence="9 10">
    <name type="scientific">Trichomonascus ciferrii</name>
    <dbReference type="NCBI Taxonomy" id="44093"/>
    <lineage>
        <taxon>Eukaryota</taxon>
        <taxon>Fungi</taxon>
        <taxon>Dikarya</taxon>
        <taxon>Ascomycota</taxon>
        <taxon>Saccharomycotina</taxon>
        <taxon>Dipodascomycetes</taxon>
        <taxon>Dipodascales</taxon>
        <taxon>Trichomonascaceae</taxon>
        <taxon>Trichomonascus</taxon>
        <taxon>Trichomonascus ciferrii complex</taxon>
    </lineage>
</organism>
<dbReference type="Gene3D" id="3.30.2160.10">
    <property type="entry name" value="Hect, E3 ligase catalytic domain"/>
    <property type="match status" value="1"/>
</dbReference>
<evidence type="ECO:0000256" key="1">
    <source>
        <dbReference type="ARBA" id="ARBA00000885"/>
    </source>
</evidence>